<dbReference type="AlphaFoldDB" id="A0A0F9IKC7"/>
<accession>A0A0F9IKC7</accession>
<protein>
    <submittedName>
        <fullName evidence="1">Uncharacterized protein</fullName>
    </submittedName>
</protein>
<dbReference type="EMBL" id="LAZR01013808">
    <property type="protein sequence ID" value="KKM20244.1"/>
    <property type="molecule type" value="Genomic_DNA"/>
</dbReference>
<name>A0A0F9IKC7_9ZZZZ</name>
<gene>
    <name evidence="1" type="ORF">LCGC14_1647450</name>
</gene>
<comment type="caution">
    <text evidence="1">The sequence shown here is derived from an EMBL/GenBank/DDBJ whole genome shotgun (WGS) entry which is preliminary data.</text>
</comment>
<organism evidence="1">
    <name type="scientific">marine sediment metagenome</name>
    <dbReference type="NCBI Taxonomy" id="412755"/>
    <lineage>
        <taxon>unclassified sequences</taxon>
        <taxon>metagenomes</taxon>
        <taxon>ecological metagenomes</taxon>
    </lineage>
</organism>
<proteinExistence type="predicted"/>
<reference evidence="1" key="1">
    <citation type="journal article" date="2015" name="Nature">
        <title>Complex archaea that bridge the gap between prokaryotes and eukaryotes.</title>
        <authorList>
            <person name="Spang A."/>
            <person name="Saw J.H."/>
            <person name="Jorgensen S.L."/>
            <person name="Zaremba-Niedzwiedzka K."/>
            <person name="Martijn J."/>
            <person name="Lind A.E."/>
            <person name="van Eijk R."/>
            <person name="Schleper C."/>
            <person name="Guy L."/>
            <person name="Ettema T.J."/>
        </authorList>
    </citation>
    <scope>NUCLEOTIDE SEQUENCE</scope>
</reference>
<sequence>MDPIIQEIYRTYFEREYWMVVGMPNGVSLLSALQVRSTYISEPFFQAGTFKLLPGLDRVKSREAFDFVKKYSTWPNI</sequence>
<evidence type="ECO:0000313" key="1">
    <source>
        <dbReference type="EMBL" id="KKM20244.1"/>
    </source>
</evidence>